<dbReference type="Pfam" id="PF00989">
    <property type="entry name" value="PAS"/>
    <property type="match status" value="1"/>
</dbReference>
<dbReference type="Proteomes" id="UP000618382">
    <property type="component" value="Unassembled WGS sequence"/>
</dbReference>
<dbReference type="InterPro" id="IPR000700">
    <property type="entry name" value="PAS-assoc_C"/>
</dbReference>
<dbReference type="PROSITE" id="PS50887">
    <property type="entry name" value="GGDEF"/>
    <property type="match status" value="1"/>
</dbReference>
<dbReference type="PROSITE" id="PS50883">
    <property type="entry name" value="EAL"/>
    <property type="match status" value="1"/>
</dbReference>
<dbReference type="RefSeq" id="WP_140460756.1">
    <property type="nucleotide sequence ID" value="NZ_BAABFI010000005.1"/>
</dbReference>
<dbReference type="Pfam" id="PF08448">
    <property type="entry name" value="PAS_4"/>
    <property type="match status" value="4"/>
</dbReference>
<dbReference type="EMBL" id="BONN01000006">
    <property type="protein sequence ID" value="GIG33242.1"/>
    <property type="molecule type" value="Genomic_DNA"/>
</dbReference>
<dbReference type="PROSITE" id="PS50113">
    <property type="entry name" value="PAC"/>
    <property type="match status" value="2"/>
</dbReference>
<dbReference type="InterPro" id="IPR001633">
    <property type="entry name" value="EAL_dom"/>
</dbReference>
<dbReference type="PANTHER" id="PTHR44757:SF2">
    <property type="entry name" value="BIOFILM ARCHITECTURE MAINTENANCE PROTEIN MBAA"/>
    <property type="match status" value="1"/>
</dbReference>
<feature type="region of interest" description="Disordered" evidence="1">
    <location>
        <begin position="1"/>
        <end position="27"/>
    </location>
</feature>
<dbReference type="PANTHER" id="PTHR44757">
    <property type="entry name" value="DIGUANYLATE CYCLASE DGCP"/>
    <property type="match status" value="1"/>
</dbReference>
<evidence type="ECO:0000259" key="2">
    <source>
        <dbReference type="PROSITE" id="PS50112"/>
    </source>
</evidence>
<evidence type="ECO:0000256" key="1">
    <source>
        <dbReference type="SAM" id="MobiDB-lite"/>
    </source>
</evidence>
<dbReference type="PROSITE" id="PS50112">
    <property type="entry name" value="PAS"/>
    <property type="match status" value="5"/>
</dbReference>
<comment type="caution">
    <text evidence="7">The sequence shown here is derived from an EMBL/GenBank/DDBJ whole genome shotgun (WGS) entry which is preliminary data.</text>
</comment>
<protein>
    <submittedName>
        <fullName evidence="7">Diguanylate cyclase (GGDEF)-like protein/PAS domain S-box-containing protein</fullName>
    </submittedName>
</protein>
<feature type="domain" description="GGDEF" evidence="5">
    <location>
        <begin position="834"/>
        <end position="967"/>
    </location>
</feature>
<dbReference type="Gene3D" id="3.30.450.20">
    <property type="entry name" value="PAS domain"/>
    <property type="match status" value="6"/>
</dbReference>
<proteinExistence type="predicted"/>
<dbReference type="Pfam" id="PF00563">
    <property type="entry name" value="EAL"/>
    <property type="match status" value="1"/>
</dbReference>
<feature type="domain" description="PAS" evidence="2">
    <location>
        <begin position="31"/>
        <end position="75"/>
    </location>
</feature>
<feature type="domain" description="PAS" evidence="2">
    <location>
        <begin position="284"/>
        <end position="354"/>
    </location>
</feature>
<evidence type="ECO:0000313" key="9">
    <source>
        <dbReference type="Proteomes" id="UP000618382"/>
    </source>
</evidence>
<sequence>MQHTSGGSPPGPDEAAPEGRQPRPDEVRAAEAALAAALVEQAHGPVFAKDLQGRFVVANRATHRALGVPPGRLVGHRLDEFTDAALTEAALRNDAAVVSRGPQVFTESVPGPDGARDYVVAKFPVRDDHGEVRSVGAVALDVSTSEWLRAELAVTQEQYRVLAESATTGVLVSAGPEHVVRWCNLAAARMHGAERVDKLVGRSLLEAVDPLEREEVRAQCARVLAGEPLDTRAYRRLHPGTDRERDGVVDLRARRMQWDGEPAVVTELLDVTDQVADAARVARSEQRLSSLFAQAPVGYFEAGTDGRLHAVNHRLAVLLGSTVEDSAGRLVEDLVVPGDRAAVRARLRAAAGGEDDEDGTAWSLRTVHGEHVPVQVHVSAVRDGDGTVDRLAGVVLDDRKAERYRTEAVERGRRLEQLVRAMPDAVLICTQDGTITQVNDQAEALFGYPAGELVGLPVERLVPVDRATRHVQHRDRFVATPHAAPMSTGMDIEGLARDGRRIPVEVLLSAVTLGDGPAVVASVRDITASRELREELAHSRDLLAGVLDGATEQAVVAIDLDGVVEVFNTGAELLLQCPAAEAVGRRLDEFVEPGDLAALFADAPQDRWAGVARAVTTSTRTTPRRYVTRTGAVRDVLQSITVRHGAGGVVGLVVVATDVTDRLAHEAALADSEQRFRLAFDHATTGMALADLAGPAPGRFLQVNQALCDLVGYREAELLGADLAAITHPDDLDATHGVLADLSAGRLGAVRREVRYRRADGATIWVDESVAVVHDTQGAPAYVVAQHQDVTARKVAEEALTRAAMHDALTGLANRALLVDHVAHEVARMRRDGGGLGLVYLDLDNFKDVNDSLGHEAGDTLLVEVADRLRRCVRDVDTAARIGGDEFVVLCTGLTSLDELVALAQRVERALALDIVVGATTLSVTVSAGLVFRDDAEVEAEDLLRDADAAMYQAKRNGGHRYEVADPALQARALRQLSLEAELRQALREAEGGTAVPGTGLGLVYQPSFDARTGRVVACEALLRWHHPTRGLLAPDTFLDVAEERALMWPLGLWIMRTAVRQAADWRTHLGGRAPDMWVNVSAGQLTRNELAGRTLQLLADHGVPPERLCVEITERQVVGGSHSSTTDLTALRDAGVQVAIDDFGAGHAGMDYLRRLPVTMMKIDRSFVNDVTLDDAHAALAGSMVAMGRSMGLRVVAEGVETREQHDVVVGLGCDLAQGYWLARPMPATEVERLLAAGP</sequence>
<dbReference type="EMBL" id="JACCBK010000001">
    <property type="protein sequence ID" value="NYD85323.1"/>
    <property type="molecule type" value="Genomic_DNA"/>
</dbReference>
<dbReference type="Gene3D" id="3.30.70.270">
    <property type="match status" value="1"/>
</dbReference>
<gene>
    <name evidence="7" type="ORF">BKA21_000872</name>
    <name evidence="6" type="ORF">Col01nite_24010</name>
</gene>
<dbReference type="CDD" id="cd01948">
    <property type="entry name" value="EAL"/>
    <property type="match status" value="1"/>
</dbReference>
<dbReference type="NCBIfam" id="TIGR00254">
    <property type="entry name" value="GGDEF"/>
    <property type="match status" value="1"/>
</dbReference>
<dbReference type="InterPro" id="IPR035965">
    <property type="entry name" value="PAS-like_dom_sf"/>
</dbReference>
<dbReference type="InterPro" id="IPR035919">
    <property type="entry name" value="EAL_sf"/>
</dbReference>
<dbReference type="InterPro" id="IPR000014">
    <property type="entry name" value="PAS"/>
</dbReference>
<dbReference type="AlphaFoldDB" id="A0A7Y9JW42"/>
<feature type="domain" description="PAC" evidence="3">
    <location>
        <begin position="620"/>
        <end position="671"/>
    </location>
</feature>
<dbReference type="Gene3D" id="3.20.20.450">
    <property type="entry name" value="EAL domain"/>
    <property type="match status" value="1"/>
</dbReference>
<dbReference type="SMART" id="SM00052">
    <property type="entry name" value="EAL"/>
    <property type="match status" value="1"/>
</dbReference>
<dbReference type="Pfam" id="PF08447">
    <property type="entry name" value="PAS_3"/>
    <property type="match status" value="1"/>
</dbReference>
<dbReference type="GO" id="GO:0006355">
    <property type="term" value="P:regulation of DNA-templated transcription"/>
    <property type="evidence" value="ECO:0007669"/>
    <property type="project" value="InterPro"/>
</dbReference>
<dbReference type="InterPro" id="IPR013656">
    <property type="entry name" value="PAS_4"/>
</dbReference>
<dbReference type="SUPFAM" id="SSF55785">
    <property type="entry name" value="PYP-like sensor domain (PAS domain)"/>
    <property type="match status" value="6"/>
</dbReference>
<dbReference type="FunFam" id="3.30.70.270:FF:000001">
    <property type="entry name" value="Diguanylate cyclase domain protein"/>
    <property type="match status" value="1"/>
</dbReference>
<feature type="domain" description="PAS" evidence="2">
    <location>
        <begin position="672"/>
        <end position="746"/>
    </location>
</feature>
<evidence type="ECO:0000313" key="7">
    <source>
        <dbReference type="EMBL" id="NYD85323.1"/>
    </source>
</evidence>
<dbReference type="CDD" id="cd01949">
    <property type="entry name" value="GGDEF"/>
    <property type="match status" value="1"/>
</dbReference>
<dbReference type="InterPro" id="IPR052155">
    <property type="entry name" value="Biofilm_reg_signaling"/>
</dbReference>
<dbReference type="SUPFAM" id="SSF55073">
    <property type="entry name" value="Nucleotide cyclase"/>
    <property type="match status" value="1"/>
</dbReference>
<feature type="domain" description="PAS" evidence="2">
    <location>
        <begin position="539"/>
        <end position="599"/>
    </location>
</feature>
<feature type="domain" description="PAS" evidence="2">
    <location>
        <begin position="411"/>
        <end position="455"/>
    </location>
</feature>
<reference evidence="7 8" key="1">
    <citation type="submission" date="2020-07" db="EMBL/GenBank/DDBJ databases">
        <title>Sequencing the genomes of 1000 actinobacteria strains.</title>
        <authorList>
            <person name="Klenk H.-P."/>
        </authorList>
    </citation>
    <scope>NUCLEOTIDE SEQUENCE [LARGE SCALE GENOMIC DNA]</scope>
    <source>
        <strain evidence="7 8">DSM 24482</strain>
    </source>
</reference>
<reference evidence="6 9" key="2">
    <citation type="submission" date="2021-01" db="EMBL/GenBank/DDBJ databases">
        <title>Whole genome shotgun sequence of Cellulomonas oligotrophica NBRC 109435.</title>
        <authorList>
            <person name="Komaki H."/>
            <person name="Tamura T."/>
        </authorList>
    </citation>
    <scope>NUCLEOTIDE SEQUENCE [LARGE SCALE GENOMIC DNA]</scope>
    <source>
        <strain evidence="6 9">NBRC 109435</strain>
    </source>
</reference>
<evidence type="ECO:0000313" key="6">
    <source>
        <dbReference type="EMBL" id="GIG33242.1"/>
    </source>
</evidence>
<dbReference type="SMART" id="SM00091">
    <property type="entry name" value="PAS"/>
    <property type="match status" value="6"/>
</dbReference>
<dbReference type="CDD" id="cd00130">
    <property type="entry name" value="PAS"/>
    <property type="match status" value="5"/>
</dbReference>
<evidence type="ECO:0000259" key="4">
    <source>
        <dbReference type="PROSITE" id="PS50883"/>
    </source>
</evidence>
<dbReference type="Pfam" id="PF00990">
    <property type="entry name" value="GGDEF"/>
    <property type="match status" value="1"/>
</dbReference>
<keyword evidence="9" id="KW-1185">Reference proteome</keyword>
<dbReference type="InterPro" id="IPR013767">
    <property type="entry name" value="PAS_fold"/>
</dbReference>
<accession>A0A7Y9JW42</accession>
<dbReference type="SMART" id="SM00267">
    <property type="entry name" value="GGDEF"/>
    <property type="match status" value="1"/>
</dbReference>
<name>A0A7Y9JW42_9CELL</name>
<dbReference type="InterPro" id="IPR001610">
    <property type="entry name" value="PAC"/>
</dbReference>
<dbReference type="Proteomes" id="UP000577956">
    <property type="component" value="Unassembled WGS sequence"/>
</dbReference>
<evidence type="ECO:0000313" key="8">
    <source>
        <dbReference type="Proteomes" id="UP000577956"/>
    </source>
</evidence>
<dbReference type="InterPro" id="IPR029787">
    <property type="entry name" value="Nucleotide_cyclase"/>
</dbReference>
<feature type="domain" description="EAL" evidence="4">
    <location>
        <begin position="976"/>
        <end position="1240"/>
    </location>
</feature>
<evidence type="ECO:0000259" key="3">
    <source>
        <dbReference type="PROSITE" id="PS50113"/>
    </source>
</evidence>
<dbReference type="SUPFAM" id="SSF141868">
    <property type="entry name" value="EAL domain-like"/>
    <property type="match status" value="1"/>
</dbReference>
<organism evidence="7 8">
    <name type="scientific">Cellulomonas oligotrophica</name>
    <dbReference type="NCBI Taxonomy" id="931536"/>
    <lineage>
        <taxon>Bacteria</taxon>
        <taxon>Bacillati</taxon>
        <taxon>Actinomycetota</taxon>
        <taxon>Actinomycetes</taxon>
        <taxon>Micrococcales</taxon>
        <taxon>Cellulomonadaceae</taxon>
        <taxon>Cellulomonas</taxon>
    </lineage>
</organism>
<feature type="domain" description="PAC" evidence="3">
    <location>
        <begin position="750"/>
        <end position="802"/>
    </location>
</feature>
<dbReference type="InterPro" id="IPR043128">
    <property type="entry name" value="Rev_trsase/Diguanyl_cyclase"/>
</dbReference>
<evidence type="ECO:0000259" key="5">
    <source>
        <dbReference type="PROSITE" id="PS50887"/>
    </source>
</evidence>
<dbReference type="InterPro" id="IPR013655">
    <property type="entry name" value="PAS_fold_3"/>
</dbReference>
<dbReference type="SMART" id="SM00086">
    <property type="entry name" value="PAC"/>
    <property type="match status" value="4"/>
</dbReference>
<dbReference type="InterPro" id="IPR000160">
    <property type="entry name" value="GGDEF_dom"/>
</dbReference>
<dbReference type="NCBIfam" id="TIGR00229">
    <property type="entry name" value="sensory_box"/>
    <property type="match status" value="4"/>
</dbReference>